<accession>A0A1C7LZ30</accession>
<sequence length="76" mass="8604">MAELVGTPRDFEAPVEWNSKLQDMHASVLIFLSEAIKLALYVRLPHPLLNPTLRACFPPARMCRLIVEHVLGLLLQ</sequence>
<evidence type="ECO:0000313" key="1">
    <source>
        <dbReference type="EMBL" id="OBZ69985.1"/>
    </source>
</evidence>
<dbReference type="EMBL" id="LUGG01000015">
    <property type="protein sequence ID" value="OBZ69985.1"/>
    <property type="molecule type" value="Genomic_DNA"/>
</dbReference>
<proteinExistence type="predicted"/>
<dbReference type="AlphaFoldDB" id="A0A1C7LZ30"/>
<protein>
    <submittedName>
        <fullName evidence="1">Uncharacterized protein</fullName>
    </submittedName>
</protein>
<keyword evidence="2" id="KW-1185">Reference proteome</keyword>
<name>A0A1C7LZ30_GRIFR</name>
<evidence type="ECO:0000313" key="2">
    <source>
        <dbReference type="Proteomes" id="UP000092993"/>
    </source>
</evidence>
<gene>
    <name evidence="1" type="ORF">A0H81_10533</name>
</gene>
<organism evidence="1 2">
    <name type="scientific">Grifola frondosa</name>
    <name type="common">Maitake</name>
    <name type="synonym">Polyporus frondosus</name>
    <dbReference type="NCBI Taxonomy" id="5627"/>
    <lineage>
        <taxon>Eukaryota</taxon>
        <taxon>Fungi</taxon>
        <taxon>Dikarya</taxon>
        <taxon>Basidiomycota</taxon>
        <taxon>Agaricomycotina</taxon>
        <taxon>Agaricomycetes</taxon>
        <taxon>Polyporales</taxon>
        <taxon>Grifolaceae</taxon>
        <taxon>Grifola</taxon>
    </lineage>
</organism>
<dbReference type="Proteomes" id="UP000092993">
    <property type="component" value="Unassembled WGS sequence"/>
</dbReference>
<reference evidence="1 2" key="1">
    <citation type="submission" date="2016-03" db="EMBL/GenBank/DDBJ databases">
        <title>Whole genome sequencing of Grifola frondosa 9006-11.</title>
        <authorList>
            <person name="Min B."/>
            <person name="Park H."/>
            <person name="Kim J.-G."/>
            <person name="Cho H."/>
            <person name="Oh Y.-L."/>
            <person name="Kong W.-S."/>
            <person name="Choi I.-G."/>
        </authorList>
    </citation>
    <scope>NUCLEOTIDE SEQUENCE [LARGE SCALE GENOMIC DNA]</scope>
    <source>
        <strain evidence="1 2">9006-11</strain>
    </source>
</reference>
<comment type="caution">
    <text evidence="1">The sequence shown here is derived from an EMBL/GenBank/DDBJ whole genome shotgun (WGS) entry which is preliminary data.</text>
</comment>